<dbReference type="Gene3D" id="1.10.10.60">
    <property type="entry name" value="Homeodomain-like"/>
    <property type="match status" value="1"/>
</dbReference>
<dbReference type="CDD" id="cd00086">
    <property type="entry name" value="homeodomain"/>
    <property type="match status" value="1"/>
</dbReference>
<feature type="compositionally biased region" description="Basic and acidic residues" evidence="7">
    <location>
        <begin position="193"/>
        <end position="222"/>
    </location>
</feature>
<dbReference type="GO" id="GO:0005634">
    <property type="term" value="C:nucleus"/>
    <property type="evidence" value="ECO:0007669"/>
    <property type="project" value="UniProtKB-SubCell"/>
</dbReference>
<evidence type="ECO:0000256" key="5">
    <source>
        <dbReference type="PROSITE-ProRule" id="PRU00108"/>
    </source>
</evidence>
<evidence type="ECO:0000256" key="2">
    <source>
        <dbReference type="ARBA" id="ARBA00023125"/>
    </source>
</evidence>
<dbReference type="PROSITE" id="PS00027">
    <property type="entry name" value="HOMEOBOX_1"/>
    <property type="match status" value="1"/>
</dbReference>
<reference evidence="10" key="1">
    <citation type="submission" date="2022-11" db="UniProtKB">
        <authorList>
            <consortium name="WormBaseParasite"/>
        </authorList>
    </citation>
    <scope>IDENTIFICATION</scope>
</reference>
<feature type="region of interest" description="Disordered" evidence="7">
    <location>
        <begin position="396"/>
        <end position="436"/>
    </location>
</feature>
<keyword evidence="3 5" id="KW-0371">Homeobox</keyword>
<protein>
    <submittedName>
        <fullName evidence="10">Homeobox domain-containing protein</fullName>
    </submittedName>
</protein>
<dbReference type="InterPro" id="IPR009057">
    <property type="entry name" value="Homeodomain-like_sf"/>
</dbReference>
<feature type="DNA-binding region" description="Homeobox" evidence="5">
    <location>
        <begin position="235"/>
        <end position="294"/>
    </location>
</feature>
<dbReference type="FunFam" id="1.10.10.60:FF:000291">
    <property type="entry name" value="ALX homeobox protein 1"/>
    <property type="match status" value="1"/>
</dbReference>
<feature type="region of interest" description="Disordered" evidence="7">
    <location>
        <begin position="117"/>
        <end position="152"/>
    </location>
</feature>
<evidence type="ECO:0000313" key="10">
    <source>
        <dbReference type="WBParaSite" id="ACRNAN_scaffold981.g13361.t1"/>
    </source>
</evidence>
<comment type="subcellular location">
    <subcellularLocation>
        <location evidence="1 5 6">Nucleus</location>
    </subcellularLocation>
</comment>
<dbReference type="AlphaFoldDB" id="A0A914ES57"/>
<feature type="domain" description="Homeobox" evidence="8">
    <location>
        <begin position="233"/>
        <end position="293"/>
    </location>
</feature>
<dbReference type="SMART" id="SM00389">
    <property type="entry name" value="HOX"/>
    <property type="match status" value="1"/>
</dbReference>
<evidence type="ECO:0000256" key="4">
    <source>
        <dbReference type="ARBA" id="ARBA00023242"/>
    </source>
</evidence>
<keyword evidence="2 5" id="KW-0238">DNA-binding</keyword>
<feature type="compositionally biased region" description="Polar residues" evidence="7">
    <location>
        <begin position="396"/>
        <end position="431"/>
    </location>
</feature>
<dbReference type="GO" id="GO:0000977">
    <property type="term" value="F:RNA polymerase II transcription regulatory region sequence-specific DNA binding"/>
    <property type="evidence" value="ECO:0007669"/>
    <property type="project" value="TreeGrafter"/>
</dbReference>
<evidence type="ECO:0000259" key="8">
    <source>
        <dbReference type="PROSITE" id="PS50071"/>
    </source>
</evidence>
<feature type="compositionally biased region" description="Polar residues" evidence="7">
    <location>
        <begin position="132"/>
        <end position="152"/>
    </location>
</feature>
<proteinExistence type="predicted"/>
<dbReference type="PANTHER" id="PTHR24329:SF543">
    <property type="entry name" value="FI01017P-RELATED"/>
    <property type="match status" value="1"/>
</dbReference>
<dbReference type="WBParaSite" id="ACRNAN_scaffold981.g13361.t1">
    <property type="protein sequence ID" value="ACRNAN_scaffold981.g13361.t1"/>
    <property type="gene ID" value="ACRNAN_scaffold981.g13361"/>
</dbReference>
<dbReference type="SUPFAM" id="SSF46689">
    <property type="entry name" value="Homeodomain-like"/>
    <property type="match status" value="1"/>
</dbReference>
<dbReference type="PANTHER" id="PTHR24329">
    <property type="entry name" value="HOMEOBOX PROTEIN ARISTALESS"/>
    <property type="match status" value="1"/>
</dbReference>
<organism evidence="9 10">
    <name type="scientific">Acrobeloides nanus</name>
    <dbReference type="NCBI Taxonomy" id="290746"/>
    <lineage>
        <taxon>Eukaryota</taxon>
        <taxon>Metazoa</taxon>
        <taxon>Ecdysozoa</taxon>
        <taxon>Nematoda</taxon>
        <taxon>Chromadorea</taxon>
        <taxon>Rhabditida</taxon>
        <taxon>Tylenchina</taxon>
        <taxon>Cephalobomorpha</taxon>
        <taxon>Cephaloboidea</taxon>
        <taxon>Cephalobidae</taxon>
        <taxon>Acrobeloides</taxon>
    </lineage>
</organism>
<dbReference type="Proteomes" id="UP000887540">
    <property type="component" value="Unplaced"/>
</dbReference>
<evidence type="ECO:0000256" key="6">
    <source>
        <dbReference type="RuleBase" id="RU000682"/>
    </source>
</evidence>
<keyword evidence="4 5" id="KW-0539">Nucleus</keyword>
<name>A0A914ES57_9BILA</name>
<accession>A0A914ES57</accession>
<evidence type="ECO:0000256" key="1">
    <source>
        <dbReference type="ARBA" id="ARBA00004123"/>
    </source>
</evidence>
<sequence>MPDKTVESPTNKVPTGSIPPKDLSIFWPLTSATVLSSEPETNNNNNNLTMNMAQLLMQQQQSLQSDSQQKSLLPNDQFAAMQQILAMHQQFAAQIAAFQATQQRSPIAAAPQLLPMASMPTGSEDQKVPKSEANSEVNTNLSPPMLTPNANQKTSFVSPFAIEALTNAGGNPRESAHHKMSESEMSGQDGSQTDERHSKSPHEHDESPSGSDHIKLSPEDKLSPMSTDENGKRKQRRYRTTFSAYQLDELEKVFMNTHYPDVFTREDLASRVNLSEARVQVWFQNRRAKWRKQERTHHTLNPYATAAAAHHPHAAAALAAANVANPYAFLLQQQNLAAVTSPSTNPMNSLTNGSMSTSSTDATATLMAAFSAQQQALAESIMSPFLNPLMTNNTASTLDVPNGHTPTNMGNATRASSRSSVHSANQPTSPAARSGLLASPSFNSSVSESTSLATASTTAASSTSNALATSPLAMFAPMSLMPANLMAANYMQSMQQRIASMELAKQVGIWSSLNPSAGGGMIPTFPTGLPSTADNNSLLNAFLAANPIGASLTNFKGNEEKTENESTSS</sequence>
<evidence type="ECO:0000313" key="9">
    <source>
        <dbReference type="Proteomes" id="UP000887540"/>
    </source>
</evidence>
<dbReference type="InterPro" id="IPR050649">
    <property type="entry name" value="Paired_Homeobox_TFs"/>
</dbReference>
<evidence type="ECO:0000256" key="7">
    <source>
        <dbReference type="SAM" id="MobiDB-lite"/>
    </source>
</evidence>
<dbReference type="Pfam" id="PF00046">
    <property type="entry name" value="Homeodomain"/>
    <property type="match status" value="1"/>
</dbReference>
<dbReference type="InterPro" id="IPR017970">
    <property type="entry name" value="Homeobox_CS"/>
</dbReference>
<keyword evidence="9" id="KW-1185">Reference proteome</keyword>
<evidence type="ECO:0000256" key="3">
    <source>
        <dbReference type="ARBA" id="ARBA00023155"/>
    </source>
</evidence>
<dbReference type="InterPro" id="IPR001356">
    <property type="entry name" value="HD"/>
</dbReference>
<feature type="region of interest" description="Disordered" evidence="7">
    <location>
        <begin position="167"/>
        <end position="237"/>
    </location>
</feature>
<dbReference type="PROSITE" id="PS50071">
    <property type="entry name" value="HOMEOBOX_2"/>
    <property type="match status" value="1"/>
</dbReference>
<dbReference type="GO" id="GO:0000981">
    <property type="term" value="F:DNA-binding transcription factor activity, RNA polymerase II-specific"/>
    <property type="evidence" value="ECO:0007669"/>
    <property type="project" value="InterPro"/>
</dbReference>